<dbReference type="PANTHER" id="PTHR19446">
    <property type="entry name" value="REVERSE TRANSCRIPTASES"/>
    <property type="match status" value="1"/>
</dbReference>
<dbReference type="AlphaFoldDB" id="A0A9R1TR73"/>
<dbReference type="InterPro" id="IPR036691">
    <property type="entry name" value="Endo/exonu/phosph_ase_sf"/>
</dbReference>
<dbReference type="GO" id="GO:0003824">
    <property type="term" value="F:catalytic activity"/>
    <property type="evidence" value="ECO:0007669"/>
    <property type="project" value="InterPro"/>
</dbReference>
<dbReference type="Proteomes" id="UP000694866">
    <property type="component" value="Unplaced"/>
</dbReference>
<dbReference type="SUPFAM" id="SSF56219">
    <property type="entry name" value="DNase I-like"/>
    <property type="match status" value="1"/>
</dbReference>
<gene>
    <name evidence="3" type="primary">LOC105273051</name>
</gene>
<accession>A0A9R1TR73</accession>
<evidence type="ECO:0000259" key="1">
    <source>
        <dbReference type="Pfam" id="PF14529"/>
    </source>
</evidence>
<dbReference type="InterPro" id="IPR005135">
    <property type="entry name" value="Endo/exonuclease/phosphatase"/>
</dbReference>
<dbReference type="RefSeq" id="XP_011313588.1">
    <property type="nucleotide sequence ID" value="XM_011315286.1"/>
</dbReference>
<name>A0A9R1TR73_9HYME</name>
<reference evidence="3" key="1">
    <citation type="submission" date="2025-08" db="UniProtKB">
        <authorList>
            <consortium name="RefSeq"/>
        </authorList>
    </citation>
    <scope>IDENTIFICATION</scope>
    <source>
        <strain evidence="3">USDA-PBARC FA_bdor</strain>
        <tissue evidence="3">Whole organism</tissue>
    </source>
</reference>
<protein>
    <recommendedName>
        <fullName evidence="1">Endonuclease/exonuclease/phosphatase domain-containing protein</fullName>
    </recommendedName>
</protein>
<feature type="non-terminal residue" evidence="3">
    <location>
        <position position="671"/>
    </location>
</feature>
<proteinExistence type="predicted"/>
<sequence length="671" mass="75983">MDSKEKTDKKLNVIIRGLDCRSKDPLDLVKEFFSTYFKTVKNVVREIAEVVTVGKEDNKSLIVTLKSLNVKRELLKLKGACLKDTNFFLEPDRTALEREIHWRARQFAKKKRQEGHSAKIGFKGSTAEGVHVDEDWFAWNLSAGDFIKEQIKQNGKPPPNLKKKSNVLFCFWNCHGMENLWEASEALGNASIIGVSETWLTEDPRFIPHWIESKYEIIWSHATKESTMGRGSGGLALLVNAEFQVTALDCSNWWIFAQIKSEECIITVGLVYIPPYRNESQYDAVIDLLGATLSNIVERVGNDPLIIAGDFNGRIGNLNDMVPELLLGDSMMISERLCCDSVVKTKGRVLLNVMNENGMFLVNGRAPGDCPGQLTFSSHHGVSTVDLCWVNIAALNLVQGLETGMLVLCKDRHGASEGGTTQYNRKWMDKEARKCKSEANRAWKVYKNNRINENVIVDAMLLEDLHMKKKQFKELVDVKKKLFYIELRRKIANVKNIIEFWETIRELGKKYAGGNVILKEVWESFYLAIYPPRIFFEVSFADVRHPFLDGKITLVELSSALRSAKVGKAPGPDLIPNEFWKALPQIGLDFVLDLLNEIWDRGVVPDAWPCAALTMLHKKGPVDDPSNYRGIALTNSILKIFTKILAVRIEKWMESSEILPESQAGFRRGRG</sequence>
<organism evidence="2 3">
    <name type="scientific">Fopius arisanus</name>
    <dbReference type="NCBI Taxonomy" id="64838"/>
    <lineage>
        <taxon>Eukaryota</taxon>
        <taxon>Metazoa</taxon>
        <taxon>Ecdysozoa</taxon>
        <taxon>Arthropoda</taxon>
        <taxon>Hexapoda</taxon>
        <taxon>Insecta</taxon>
        <taxon>Pterygota</taxon>
        <taxon>Neoptera</taxon>
        <taxon>Endopterygota</taxon>
        <taxon>Hymenoptera</taxon>
        <taxon>Apocrita</taxon>
        <taxon>Ichneumonoidea</taxon>
        <taxon>Braconidae</taxon>
        <taxon>Opiinae</taxon>
        <taxon>Fopius</taxon>
    </lineage>
</organism>
<feature type="domain" description="Endonuclease/exonuclease/phosphatase" evidence="1">
    <location>
        <begin position="268"/>
        <end position="392"/>
    </location>
</feature>
<dbReference type="GeneID" id="105273051"/>
<evidence type="ECO:0000313" key="3">
    <source>
        <dbReference type="RefSeq" id="XP_011313588.1"/>
    </source>
</evidence>
<dbReference type="Gene3D" id="3.60.10.10">
    <property type="entry name" value="Endonuclease/exonuclease/phosphatase"/>
    <property type="match status" value="1"/>
</dbReference>
<evidence type="ECO:0000313" key="2">
    <source>
        <dbReference type="Proteomes" id="UP000694866"/>
    </source>
</evidence>
<dbReference type="KEGG" id="fas:105273051"/>
<keyword evidence="2" id="KW-1185">Reference proteome</keyword>
<dbReference type="OrthoDB" id="410104at2759"/>
<dbReference type="Pfam" id="PF14529">
    <property type="entry name" value="Exo_endo_phos_2"/>
    <property type="match status" value="1"/>
</dbReference>